<dbReference type="EMBL" id="GISG01258980">
    <property type="protein sequence ID" value="MBA4673434.1"/>
    <property type="molecule type" value="Transcribed_RNA"/>
</dbReference>
<feature type="transmembrane region" description="Helical" evidence="1">
    <location>
        <begin position="78"/>
        <end position="96"/>
    </location>
</feature>
<reference evidence="2" key="2">
    <citation type="submission" date="2020-07" db="EMBL/GenBank/DDBJ databases">
        <authorList>
            <person name="Vera ALvarez R."/>
            <person name="Arias-Moreno D.M."/>
            <person name="Jimenez-Jacinto V."/>
            <person name="Jimenez-Bremont J.F."/>
            <person name="Swaminathan K."/>
            <person name="Moose S.P."/>
            <person name="Guerrero-Gonzalez M.L."/>
            <person name="Marino-Ramirez L."/>
            <person name="Landsman D."/>
            <person name="Rodriguez-Kessler M."/>
            <person name="Delgado-Sanchez P."/>
        </authorList>
    </citation>
    <scope>NUCLEOTIDE SEQUENCE</scope>
    <source>
        <tissue evidence="2">Cladode</tissue>
    </source>
</reference>
<proteinExistence type="predicted"/>
<keyword evidence="1" id="KW-0812">Transmembrane</keyword>
<organism evidence="2">
    <name type="scientific">Opuntia streptacantha</name>
    <name type="common">Prickly pear cactus</name>
    <name type="synonym">Opuntia cardona</name>
    <dbReference type="NCBI Taxonomy" id="393608"/>
    <lineage>
        <taxon>Eukaryota</taxon>
        <taxon>Viridiplantae</taxon>
        <taxon>Streptophyta</taxon>
        <taxon>Embryophyta</taxon>
        <taxon>Tracheophyta</taxon>
        <taxon>Spermatophyta</taxon>
        <taxon>Magnoliopsida</taxon>
        <taxon>eudicotyledons</taxon>
        <taxon>Gunneridae</taxon>
        <taxon>Pentapetalae</taxon>
        <taxon>Caryophyllales</taxon>
        <taxon>Cactineae</taxon>
        <taxon>Cactaceae</taxon>
        <taxon>Opuntioideae</taxon>
        <taxon>Opuntia</taxon>
    </lineage>
</organism>
<evidence type="ECO:0000256" key="1">
    <source>
        <dbReference type="SAM" id="Phobius"/>
    </source>
</evidence>
<accession>A0A7C9AQD7</accession>
<evidence type="ECO:0000313" key="2">
    <source>
        <dbReference type="EMBL" id="MBA4673434.1"/>
    </source>
</evidence>
<name>A0A7C9AQD7_OPUST</name>
<keyword evidence="1" id="KW-1133">Transmembrane helix</keyword>
<reference evidence="2" key="1">
    <citation type="journal article" date="2013" name="J. Plant Res.">
        <title>Effect of fungi and light on seed germination of three Opuntia species from semiarid lands of central Mexico.</title>
        <authorList>
            <person name="Delgado-Sanchez P."/>
            <person name="Jimenez-Bremont J.F."/>
            <person name="Guerrero-Gonzalez Mde L."/>
            <person name="Flores J."/>
        </authorList>
    </citation>
    <scope>NUCLEOTIDE SEQUENCE</scope>
    <source>
        <tissue evidence="2">Cladode</tissue>
    </source>
</reference>
<protein>
    <submittedName>
        <fullName evidence="2">Uncharacterized protein</fullName>
    </submittedName>
</protein>
<dbReference type="AlphaFoldDB" id="A0A7C9AQD7"/>
<keyword evidence="1" id="KW-0472">Membrane</keyword>
<sequence length="148" mass="16776">MEYSLQLMYLLLMHLHLLQLCSLTIVAIDLQIVHLMELYAHGNWRWGEGAMSDQLMHVFASMAMHRISVMLPPVGQSLPLLGIAPMVLMWLCGTHLLPQQVPELLLCAMKVVPAPLLFLIMIWELVPSLPYLLLVGKRVMSDFMTSVI</sequence>
<feature type="transmembrane region" description="Helical" evidence="1">
    <location>
        <begin position="7"/>
        <end position="34"/>
    </location>
</feature>